<name>A0A4Q1AVZ6_9BACT</name>
<reference evidence="2 3" key="1">
    <citation type="submission" date="2017-09" db="EMBL/GenBank/DDBJ databases">
        <title>Genomics of the genus Arcobacter.</title>
        <authorList>
            <person name="Perez-Cataluna A."/>
            <person name="Figueras M.J."/>
            <person name="Salas-Masso N."/>
        </authorList>
    </citation>
    <scope>NUCLEOTIDE SEQUENCE [LARGE SCALE GENOMIC DNA]</scope>
    <source>
        <strain evidence="2 3">F156-34</strain>
    </source>
</reference>
<dbReference type="Proteomes" id="UP000289718">
    <property type="component" value="Unassembled WGS sequence"/>
</dbReference>
<dbReference type="GO" id="GO:0045892">
    <property type="term" value="P:negative regulation of DNA-templated transcription"/>
    <property type="evidence" value="ECO:0007669"/>
    <property type="project" value="InterPro"/>
</dbReference>
<dbReference type="GO" id="GO:0003677">
    <property type="term" value="F:DNA binding"/>
    <property type="evidence" value="ECO:0007669"/>
    <property type="project" value="InterPro"/>
</dbReference>
<feature type="domain" description="Bacteriophage CI repressor N-terminal" evidence="1">
    <location>
        <begin position="20"/>
        <end position="82"/>
    </location>
</feature>
<evidence type="ECO:0000259" key="1">
    <source>
        <dbReference type="Pfam" id="PF07022"/>
    </source>
</evidence>
<sequence>MRIMSIVIAIKRFKMRKFDDILSRLYELLGVTKDTEFCNRYNVKANTLSTWKKRNTIPYELIVEISQNENFSLDYILKGQTQKNIVNYKEELLKTIDSLNNNEIKYLYYIAKSKELENGKDID</sequence>
<dbReference type="InterPro" id="IPR010744">
    <property type="entry name" value="Phage_CI_N"/>
</dbReference>
<dbReference type="Pfam" id="PF07022">
    <property type="entry name" value="Phage_CI_repr"/>
    <property type="match status" value="1"/>
</dbReference>
<gene>
    <name evidence="2" type="ORF">CP965_01955</name>
</gene>
<dbReference type="OrthoDB" id="5363392at2"/>
<evidence type="ECO:0000313" key="3">
    <source>
        <dbReference type="Proteomes" id="UP000289718"/>
    </source>
</evidence>
<keyword evidence="3" id="KW-1185">Reference proteome</keyword>
<comment type="caution">
    <text evidence="2">The sequence shown here is derived from an EMBL/GenBank/DDBJ whole genome shotgun (WGS) entry which is preliminary data.</text>
</comment>
<evidence type="ECO:0000313" key="2">
    <source>
        <dbReference type="EMBL" id="RXK14235.1"/>
    </source>
</evidence>
<organism evidence="2 3">
    <name type="scientific">Halarcobacter mediterraneus</name>
    <dbReference type="NCBI Taxonomy" id="2023153"/>
    <lineage>
        <taxon>Bacteria</taxon>
        <taxon>Pseudomonadati</taxon>
        <taxon>Campylobacterota</taxon>
        <taxon>Epsilonproteobacteria</taxon>
        <taxon>Campylobacterales</taxon>
        <taxon>Arcobacteraceae</taxon>
        <taxon>Halarcobacter</taxon>
    </lineage>
</organism>
<dbReference type="InterPro" id="IPR010982">
    <property type="entry name" value="Lambda_DNA-bd_dom_sf"/>
</dbReference>
<dbReference type="AlphaFoldDB" id="A0A4Q1AVZ6"/>
<accession>A0A4Q1AVZ6</accession>
<dbReference type="EMBL" id="NXIE01000001">
    <property type="protein sequence ID" value="RXK14235.1"/>
    <property type="molecule type" value="Genomic_DNA"/>
</dbReference>
<protein>
    <recommendedName>
        <fullName evidence="1">Bacteriophage CI repressor N-terminal domain-containing protein</fullName>
    </recommendedName>
</protein>
<proteinExistence type="predicted"/>
<dbReference type="Gene3D" id="1.10.260.40">
    <property type="entry name" value="lambda repressor-like DNA-binding domains"/>
    <property type="match status" value="1"/>
</dbReference>